<accession>A0A9P6DCU4</accession>
<evidence type="ECO:0000313" key="1">
    <source>
        <dbReference type="EMBL" id="KAF9490720.1"/>
    </source>
</evidence>
<name>A0A9P6DCU4_PLEER</name>
<dbReference type="EMBL" id="MU154635">
    <property type="protein sequence ID" value="KAF9490720.1"/>
    <property type="molecule type" value="Genomic_DNA"/>
</dbReference>
<organism evidence="1 2">
    <name type="scientific">Pleurotus eryngii</name>
    <name type="common">Boletus of the steppes</name>
    <dbReference type="NCBI Taxonomy" id="5323"/>
    <lineage>
        <taxon>Eukaryota</taxon>
        <taxon>Fungi</taxon>
        <taxon>Dikarya</taxon>
        <taxon>Basidiomycota</taxon>
        <taxon>Agaricomycotina</taxon>
        <taxon>Agaricomycetes</taxon>
        <taxon>Agaricomycetidae</taxon>
        <taxon>Agaricales</taxon>
        <taxon>Pleurotineae</taxon>
        <taxon>Pleurotaceae</taxon>
        <taxon>Pleurotus</taxon>
    </lineage>
</organism>
<dbReference type="Proteomes" id="UP000807025">
    <property type="component" value="Unassembled WGS sequence"/>
</dbReference>
<reference evidence="1" key="1">
    <citation type="submission" date="2020-11" db="EMBL/GenBank/DDBJ databases">
        <authorList>
            <consortium name="DOE Joint Genome Institute"/>
            <person name="Ahrendt S."/>
            <person name="Riley R."/>
            <person name="Andreopoulos W."/>
            <person name="Labutti K."/>
            <person name="Pangilinan J."/>
            <person name="Ruiz-Duenas F.J."/>
            <person name="Barrasa J.M."/>
            <person name="Sanchez-Garcia M."/>
            <person name="Camarero S."/>
            <person name="Miyauchi S."/>
            <person name="Serrano A."/>
            <person name="Linde D."/>
            <person name="Babiker R."/>
            <person name="Drula E."/>
            <person name="Ayuso-Fernandez I."/>
            <person name="Pacheco R."/>
            <person name="Padilla G."/>
            <person name="Ferreira P."/>
            <person name="Barriuso J."/>
            <person name="Kellner H."/>
            <person name="Castanera R."/>
            <person name="Alfaro M."/>
            <person name="Ramirez L."/>
            <person name="Pisabarro A.G."/>
            <person name="Kuo A."/>
            <person name="Tritt A."/>
            <person name="Lipzen A."/>
            <person name="He G."/>
            <person name="Yan M."/>
            <person name="Ng V."/>
            <person name="Cullen D."/>
            <person name="Martin F."/>
            <person name="Rosso M.-N."/>
            <person name="Henrissat B."/>
            <person name="Hibbett D."/>
            <person name="Martinez A.T."/>
            <person name="Grigoriev I.V."/>
        </authorList>
    </citation>
    <scope>NUCLEOTIDE SEQUENCE</scope>
    <source>
        <strain evidence="1">ATCC 90797</strain>
    </source>
</reference>
<sequence>MTLARRFRREGFPIARSVHIVAANPTFLNRDAWDGRDGLMMGRYLAASTASEECSWGGESAAGDEGVGELVDIRGTMGGGRQVQLESSNSYKGSEKRACECNIGEGEAAAGDVDVKCSGETGQAMGELKPSDAVMVDVSAGNAEELRKHLLGGDPGFCSDRLADVDCKGGQADILLRMQPGELVNDMNIVVSRVWVRCSIGVGFWCRHFVERGYVIKLSLYQHSETMFKLPPE</sequence>
<keyword evidence="2" id="KW-1185">Reference proteome</keyword>
<comment type="caution">
    <text evidence="1">The sequence shown here is derived from an EMBL/GenBank/DDBJ whole genome shotgun (WGS) entry which is preliminary data.</text>
</comment>
<proteinExistence type="predicted"/>
<dbReference type="AlphaFoldDB" id="A0A9P6DCU4"/>
<gene>
    <name evidence="1" type="ORF">BDN71DRAFT_1434504</name>
</gene>
<evidence type="ECO:0000313" key="2">
    <source>
        <dbReference type="Proteomes" id="UP000807025"/>
    </source>
</evidence>
<protein>
    <submittedName>
        <fullName evidence="1">Uncharacterized protein</fullName>
    </submittedName>
</protein>